<accession>A0AA97CXY5</accession>
<feature type="transmembrane region" description="Helical" evidence="1">
    <location>
        <begin position="60"/>
        <end position="82"/>
    </location>
</feature>
<keyword evidence="1" id="KW-0812">Transmembrane</keyword>
<dbReference type="EMBL" id="CP128986">
    <property type="protein sequence ID" value="WOC13164.1"/>
    <property type="molecule type" value="Genomic_DNA"/>
</dbReference>
<feature type="transmembrane region" description="Helical" evidence="1">
    <location>
        <begin position="27"/>
        <end position="48"/>
    </location>
</feature>
<dbReference type="SUPFAM" id="SSF103473">
    <property type="entry name" value="MFS general substrate transporter"/>
    <property type="match status" value="1"/>
</dbReference>
<name>A0AA97CXY5_9ACTN</name>
<feature type="transmembrane region" description="Helical" evidence="1">
    <location>
        <begin position="88"/>
        <end position="108"/>
    </location>
</feature>
<keyword evidence="1" id="KW-0472">Membrane</keyword>
<organism evidence="2">
    <name type="scientific">Gordonia sp. MP11Mi</name>
    <dbReference type="NCBI Taxonomy" id="3022769"/>
    <lineage>
        <taxon>Bacteria</taxon>
        <taxon>Bacillati</taxon>
        <taxon>Actinomycetota</taxon>
        <taxon>Actinomycetes</taxon>
        <taxon>Mycobacteriales</taxon>
        <taxon>Gordoniaceae</taxon>
        <taxon>Gordonia</taxon>
    </lineage>
</organism>
<evidence type="ECO:0000313" key="2">
    <source>
        <dbReference type="EMBL" id="WOC13164.1"/>
    </source>
</evidence>
<protein>
    <recommendedName>
        <fullName evidence="3">Integral membrane protein</fullName>
    </recommendedName>
</protein>
<proteinExistence type="predicted"/>
<evidence type="ECO:0008006" key="3">
    <source>
        <dbReference type="Google" id="ProtNLM"/>
    </source>
</evidence>
<sequence length="150" mass="15583">MRRLTLEYVSSPDSERTTPAVPSTLRWAGWIIALQGVIGVIVAVVYVIREASGHHEDAISGYGSAIWFAAIGGGVLAGGIALTRGRRWGRGVGMMAQILLLPVAYALLTASHLPLLGAPVGIVALACLGLLFAPASLSWLNADSLPPDAS</sequence>
<keyword evidence="1" id="KW-1133">Transmembrane helix</keyword>
<dbReference type="AlphaFoldDB" id="A0AA97CXY5"/>
<feature type="transmembrane region" description="Helical" evidence="1">
    <location>
        <begin position="115"/>
        <end position="140"/>
    </location>
</feature>
<reference evidence="2" key="1">
    <citation type="submission" date="2023-06" db="EMBL/GenBank/DDBJ databases">
        <title>Gordonia sp. nov. and Pseudochrobactrum sp. nov., two species isolated from the burying beetle Nicrophorus vespilloides.</title>
        <authorList>
            <person name="Poehlein A."/>
            <person name="Guzman J."/>
            <person name="Daniel R."/>
            <person name="Vilcinskas A."/>
        </authorList>
    </citation>
    <scope>NUCLEOTIDE SEQUENCE</scope>
    <source>
        <strain evidence="2">MP11Mi</strain>
    </source>
</reference>
<dbReference type="InterPro" id="IPR036259">
    <property type="entry name" value="MFS_trans_sf"/>
</dbReference>
<evidence type="ECO:0000256" key="1">
    <source>
        <dbReference type="SAM" id="Phobius"/>
    </source>
</evidence>
<gene>
    <name evidence="2" type="ORF">MP11Mi_22610</name>
</gene>